<dbReference type="EMBL" id="NUEL01000048">
    <property type="protein sequence ID" value="PEJ03415.1"/>
    <property type="molecule type" value="Genomic_DNA"/>
</dbReference>
<dbReference type="PROSITE" id="PS51257">
    <property type="entry name" value="PROKAR_LIPOPROTEIN"/>
    <property type="match status" value="1"/>
</dbReference>
<feature type="domain" description="DUF4825" evidence="1">
    <location>
        <begin position="39"/>
        <end position="132"/>
    </location>
</feature>
<reference evidence="2 3" key="1">
    <citation type="submission" date="2017-09" db="EMBL/GenBank/DDBJ databases">
        <title>Large-scale bioinformatics analysis of Bacillus genomes uncovers conserved roles of natural products in bacterial physiology.</title>
        <authorList>
            <consortium name="Agbiome Team Llc"/>
            <person name="Bleich R.M."/>
            <person name="Grubbs K.J."/>
            <person name="Santa Maria K.C."/>
            <person name="Allen S.E."/>
            <person name="Farag S."/>
            <person name="Shank E.A."/>
            <person name="Bowers A."/>
        </authorList>
    </citation>
    <scope>NUCLEOTIDE SEQUENCE [LARGE SCALE GENOMIC DNA]</scope>
    <source>
        <strain evidence="2 3">AFS004017</strain>
    </source>
</reference>
<evidence type="ECO:0000313" key="2">
    <source>
        <dbReference type="EMBL" id="PEJ03415.1"/>
    </source>
</evidence>
<name>A0A2A7VUL7_9BACI</name>
<protein>
    <submittedName>
        <fullName evidence="2">DUF4825 domain-containing protein</fullName>
    </submittedName>
</protein>
<organism evidence="2 3">
    <name type="scientific">Bacillus wiedmannii</name>
    <dbReference type="NCBI Taxonomy" id="1890302"/>
    <lineage>
        <taxon>Bacteria</taxon>
        <taxon>Bacillati</taxon>
        <taxon>Bacillota</taxon>
        <taxon>Bacilli</taxon>
        <taxon>Bacillales</taxon>
        <taxon>Bacillaceae</taxon>
        <taxon>Bacillus</taxon>
        <taxon>Bacillus cereus group</taxon>
    </lineage>
</organism>
<comment type="caution">
    <text evidence="2">The sequence shown here is derived from an EMBL/GenBank/DDBJ whole genome shotgun (WGS) entry which is preliminary data.</text>
</comment>
<evidence type="ECO:0000313" key="3">
    <source>
        <dbReference type="Proteomes" id="UP000220045"/>
    </source>
</evidence>
<accession>A0A2A7VUL7</accession>
<dbReference type="RefSeq" id="WP_098096116.1">
    <property type="nucleotide sequence ID" value="NZ_NUDI01000012.1"/>
</dbReference>
<proteinExistence type="predicted"/>
<gene>
    <name evidence="2" type="ORF">CN684_23950</name>
</gene>
<dbReference type="AlphaFoldDB" id="A0A2A7VUL7"/>
<dbReference type="Pfam" id="PF16107">
    <property type="entry name" value="DUF4825"/>
    <property type="match status" value="1"/>
</dbReference>
<sequence>MKYMHRNVVVMLTIFLLITACSSGERIKEISDIEPGAFKKYAGTYVGNNSDVIAIVNHLPGGETFQSISLENESIKVNYGARGNGALTEDMVETYWFDGKDTMKKNFLFNVIYLAILVPNAKGYEFQVENKKFTIKREEILSILYEKFNDFPKEDDIWDKRKGVTFLNDNNEKITMLMNDKDFRKSLFAKYPVQQLE</sequence>
<evidence type="ECO:0000259" key="1">
    <source>
        <dbReference type="Pfam" id="PF16107"/>
    </source>
</evidence>
<dbReference type="InterPro" id="IPR032250">
    <property type="entry name" value="DUF4825"/>
</dbReference>
<dbReference type="Proteomes" id="UP000220045">
    <property type="component" value="Unassembled WGS sequence"/>
</dbReference>